<keyword evidence="3" id="KW-0804">Transcription</keyword>
<feature type="domain" description="HMG box" evidence="5">
    <location>
        <begin position="135"/>
        <end position="203"/>
    </location>
</feature>
<dbReference type="SUPFAM" id="SSF47095">
    <property type="entry name" value="HMG-box"/>
    <property type="match status" value="1"/>
</dbReference>
<dbReference type="EMBL" id="AB199325">
    <property type="protein sequence ID" value="BAE93753.1"/>
    <property type="molecule type" value="Genomic_DNA"/>
</dbReference>
<evidence type="ECO:0000256" key="1">
    <source>
        <dbReference type="ARBA" id="ARBA00023015"/>
    </source>
</evidence>
<dbReference type="GO" id="GO:0030154">
    <property type="term" value="P:cell differentiation"/>
    <property type="evidence" value="ECO:0007669"/>
    <property type="project" value="TreeGrafter"/>
</dbReference>
<protein>
    <submittedName>
        <fullName evidence="6">Mating type gene</fullName>
    </submittedName>
</protein>
<dbReference type="AlphaFoldDB" id="Q1MX50"/>
<dbReference type="SMART" id="SM00398">
    <property type="entry name" value="HMG"/>
    <property type="match status" value="1"/>
</dbReference>
<evidence type="ECO:0000256" key="2">
    <source>
        <dbReference type="ARBA" id="ARBA00023125"/>
    </source>
</evidence>
<dbReference type="GO" id="GO:0001228">
    <property type="term" value="F:DNA-binding transcription activator activity, RNA polymerase II-specific"/>
    <property type="evidence" value="ECO:0007669"/>
    <property type="project" value="TreeGrafter"/>
</dbReference>
<evidence type="ECO:0000259" key="5">
    <source>
        <dbReference type="PROSITE" id="PS50118"/>
    </source>
</evidence>
<proteinExistence type="predicted"/>
<organism evidence="6">
    <name type="scientific">Diaporthe sp. P-Pt-16</name>
    <dbReference type="NCBI Taxonomy" id="309387"/>
    <lineage>
        <taxon>Eukaryota</taxon>
        <taxon>Fungi</taxon>
        <taxon>Dikarya</taxon>
        <taxon>Ascomycota</taxon>
        <taxon>Pezizomycotina</taxon>
        <taxon>Sordariomycetes</taxon>
        <taxon>Sordariomycetidae</taxon>
        <taxon>Diaporthales</taxon>
        <taxon>Diaporthaceae</taxon>
        <taxon>Diaporthe</taxon>
    </lineage>
</organism>
<evidence type="ECO:0000256" key="4">
    <source>
        <dbReference type="PROSITE-ProRule" id="PRU00267"/>
    </source>
</evidence>
<reference evidence="6" key="1">
    <citation type="journal article" date="2007" name="Curr. Genet.">
        <title>Mating-type loci of heterothallic Diaporthe spp.: homologous genes are present in opposite mating-types.</title>
        <authorList>
            <person name="Kanematsu S."/>
            <person name="Adachi Y."/>
            <person name="Ito T."/>
        </authorList>
    </citation>
    <scope>NUCLEOTIDE SEQUENCE</scope>
    <source>
        <strain evidence="6">P-Pt-16</strain>
    </source>
</reference>
<keyword evidence="2 4" id="KW-0238">DNA-binding</keyword>
<dbReference type="FunFam" id="1.10.30.10:FF:000041">
    <property type="entry name" value="HMG box family protein"/>
    <property type="match status" value="1"/>
</dbReference>
<name>Q1MX50_9PEZI</name>
<dbReference type="CDD" id="cd01389">
    <property type="entry name" value="HMG-box_ROX1-like"/>
    <property type="match status" value="1"/>
</dbReference>
<dbReference type="InterPro" id="IPR009071">
    <property type="entry name" value="HMG_box_dom"/>
</dbReference>
<dbReference type="GO" id="GO:0005634">
    <property type="term" value="C:nucleus"/>
    <property type="evidence" value="ECO:0007669"/>
    <property type="project" value="UniProtKB-UniRule"/>
</dbReference>
<keyword evidence="4" id="KW-0539">Nucleus</keyword>
<accession>Q1MX50</accession>
<dbReference type="PANTHER" id="PTHR10270:SF161">
    <property type="entry name" value="SEX-DETERMINING REGION Y PROTEIN"/>
    <property type="match status" value="1"/>
</dbReference>
<dbReference type="PROSITE" id="PS50118">
    <property type="entry name" value="HMG_BOX_2"/>
    <property type="match status" value="1"/>
</dbReference>
<dbReference type="GO" id="GO:0000978">
    <property type="term" value="F:RNA polymerase II cis-regulatory region sequence-specific DNA binding"/>
    <property type="evidence" value="ECO:0007669"/>
    <property type="project" value="TreeGrafter"/>
</dbReference>
<feature type="DNA-binding region" description="HMG box" evidence="4">
    <location>
        <begin position="135"/>
        <end position="203"/>
    </location>
</feature>
<gene>
    <name evidence="6" type="primary">MAT1-2-1</name>
</gene>
<sequence>MATLQQNLVASNAALKRASLPIDFHVSPTLTYVLNFIGSNGTVPNCTSNPFEFLNIVDNMGIQLHAHNSAKVCAVDAVAWDGLGQNDQQLIIKIFDEITRLQCIAVRDLSCPSRLYVGPEKILRQVDLLVTNIKLPRPPNPFIIYRTERHQTVKEANPDAKNNDISKILGRQWQAEPDEVRDVYKQKSEAIKEEFMRLYPDYKYQPRKSSEVKRRNKKATNNSE</sequence>
<evidence type="ECO:0000256" key="3">
    <source>
        <dbReference type="ARBA" id="ARBA00023163"/>
    </source>
</evidence>
<keyword evidence="1" id="KW-0805">Transcription regulation</keyword>
<dbReference type="PANTHER" id="PTHR10270">
    <property type="entry name" value="SOX TRANSCRIPTION FACTOR"/>
    <property type="match status" value="1"/>
</dbReference>
<dbReference type="InterPro" id="IPR036910">
    <property type="entry name" value="HMG_box_dom_sf"/>
</dbReference>
<dbReference type="Pfam" id="PF00505">
    <property type="entry name" value="HMG_box"/>
    <property type="match status" value="1"/>
</dbReference>
<dbReference type="InterPro" id="IPR050140">
    <property type="entry name" value="SRY-related_HMG-box_TF-like"/>
</dbReference>
<evidence type="ECO:0000313" key="6">
    <source>
        <dbReference type="EMBL" id="BAE93753.1"/>
    </source>
</evidence>
<dbReference type="Gene3D" id="1.10.30.10">
    <property type="entry name" value="High mobility group box domain"/>
    <property type="match status" value="1"/>
</dbReference>